<dbReference type="EMBL" id="RYZR01000007">
    <property type="protein sequence ID" value="RUL62278.1"/>
    <property type="molecule type" value="Genomic_DNA"/>
</dbReference>
<sequence length="392" mass="42914">MTERRRPRILIITRNLPPLVGGMERLNWHMAEELAKHADVIVIGPQGAAAMAPQGVRVREVPLRPLWRFIFSAAMMTLREAREFLPDVVLAGSGLTAPIALIAGRVTKARTAVYVHGLDLTTRHVIYRMAWIPAIRRMHRVIANSRASATLATDIRVKPDEIAIVHPGVEIPDIIVDVQSIRLFRQQLGLATNTILLSVGRLSERKGLREFVRESLPRIVEQKPDTVLLVVGDEPRDALNAKAQTRASIQEEAVKAGVGEHVKFLGVVTDRDQLLTIYRASVVHVFPVRQLPGDPEGFGMVAVEAAASGIPTVAFATGGIVDAVADGVSGRLVKPGDYSSFSEAVIETIAYSSNQQEKCRDFALQFAWSHFGDRVFNEILGDAHASDEEVSG</sequence>
<dbReference type="Pfam" id="PF00534">
    <property type="entry name" value="Glycos_transf_1"/>
    <property type="match status" value="1"/>
</dbReference>
<evidence type="ECO:0000259" key="2">
    <source>
        <dbReference type="Pfam" id="PF13439"/>
    </source>
</evidence>
<dbReference type="InterPro" id="IPR028098">
    <property type="entry name" value="Glyco_trans_4-like_N"/>
</dbReference>
<dbReference type="OrthoDB" id="4611853at2"/>
<dbReference type="Gene3D" id="3.40.50.2000">
    <property type="entry name" value="Glycogen Phosphorylase B"/>
    <property type="match status" value="2"/>
</dbReference>
<evidence type="ECO:0000313" key="3">
    <source>
        <dbReference type="EMBL" id="RUL62278.1"/>
    </source>
</evidence>
<proteinExistence type="predicted"/>
<dbReference type="GO" id="GO:0016757">
    <property type="term" value="F:glycosyltransferase activity"/>
    <property type="evidence" value="ECO:0007669"/>
    <property type="project" value="InterPro"/>
</dbReference>
<keyword evidence="3" id="KW-0808">Transferase</keyword>
<comment type="caution">
    <text evidence="3">The sequence shown here is derived from an EMBL/GenBank/DDBJ whole genome shotgun (WGS) entry which is preliminary data.</text>
</comment>
<name>A0A3S0PWY8_9GAMM</name>
<dbReference type="PANTHER" id="PTHR45947">
    <property type="entry name" value="SULFOQUINOVOSYL TRANSFERASE SQD2"/>
    <property type="match status" value="1"/>
</dbReference>
<accession>A0A3S0PWY8</accession>
<dbReference type="InterPro" id="IPR001296">
    <property type="entry name" value="Glyco_trans_1"/>
</dbReference>
<dbReference type="CDD" id="cd03801">
    <property type="entry name" value="GT4_PimA-like"/>
    <property type="match status" value="1"/>
</dbReference>
<evidence type="ECO:0000313" key="4">
    <source>
        <dbReference type="Proteomes" id="UP000267077"/>
    </source>
</evidence>
<evidence type="ECO:0000259" key="1">
    <source>
        <dbReference type="Pfam" id="PF00534"/>
    </source>
</evidence>
<feature type="domain" description="Glycosyl transferase family 1" evidence="1">
    <location>
        <begin position="184"/>
        <end position="360"/>
    </location>
</feature>
<reference evidence="3 4" key="1">
    <citation type="submission" date="2018-12" db="EMBL/GenBank/DDBJ databases">
        <title>Dyella dinghuensis sp. nov. DHOA06 and Dyella choica sp. nov. 4M-K27, isolated from forest soil.</title>
        <authorList>
            <person name="Qiu L.-H."/>
            <person name="Gao Z.-H."/>
        </authorList>
    </citation>
    <scope>NUCLEOTIDE SEQUENCE [LARGE SCALE GENOMIC DNA]</scope>
    <source>
        <strain evidence="3 4">DHOA06</strain>
    </source>
</reference>
<dbReference type="Pfam" id="PF13439">
    <property type="entry name" value="Glyco_transf_4"/>
    <property type="match status" value="1"/>
</dbReference>
<dbReference type="InterPro" id="IPR050194">
    <property type="entry name" value="Glycosyltransferase_grp1"/>
</dbReference>
<protein>
    <submittedName>
        <fullName evidence="3">Glycosyltransferase family 1 protein</fullName>
    </submittedName>
</protein>
<gene>
    <name evidence="3" type="ORF">EKH79_15470</name>
</gene>
<feature type="domain" description="Glycosyltransferase subfamily 4-like N-terminal" evidence="2">
    <location>
        <begin position="20"/>
        <end position="170"/>
    </location>
</feature>
<dbReference type="SUPFAM" id="SSF53756">
    <property type="entry name" value="UDP-Glycosyltransferase/glycogen phosphorylase"/>
    <property type="match status" value="1"/>
</dbReference>
<dbReference type="AlphaFoldDB" id="A0A3S0PWY8"/>
<keyword evidence="4" id="KW-1185">Reference proteome</keyword>
<organism evidence="3 4">
    <name type="scientific">Dyella dinghuensis</name>
    <dbReference type="NCBI Taxonomy" id="1920169"/>
    <lineage>
        <taxon>Bacteria</taxon>
        <taxon>Pseudomonadati</taxon>
        <taxon>Pseudomonadota</taxon>
        <taxon>Gammaproteobacteria</taxon>
        <taxon>Lysobacterales</taxon>
        <taxon>Rhodanobacteraceae</taxon>
        <taxon>Dyella</taxon>
    </lineage>
</organism>
<dbReference type="Proteomes" id="UP000267077">
    <property type="component" value="Unassembled WGS sequence"/>
</dbReference>
<dbReference type="PANTHER" id="PTHR45947:SF3">
    <property type="entry name" value="SULFOQUINOVOSYL TRANSFERASE SQD2"/>
    <property type="match status" value="1"/>
</dbReference>
<dbReference type="RefSeq" id="WP_126674722.1">
    <property type="nucleotide sequence ID" value="NZ_RYZR01000007.1"/>
</dbReference>